<reference evidence="9" key="1">
    <citation type="submission" date="2015-11" db="EMBL/GenBank/DDBJ databases">
        <title>De novo transcriptome assembly of four potential Pierce s Disease insect vectors from Arizona vineyards.</title>
        <authorList>
            <person name="Tassone E.E."/>
        </authorList>
    </citation>
    <scope>NUCLEOTIDE SEQUENCE</scope>
</reference>
<organism evidence="9">
    <name type="scientific">Graphocephala atropunctata</name>
    <dbReference type="NCBI Taxonomy" id="36148"/>
    <lineage>
        <taxon>Eukaryota</taxon>
        <taxon>Metazoa</taxon>
        <taxon>Ecdysozoa</taxon>
        <taxon>Arthropoda</taxon>
        <taxon>Hexapoda</taxon>
        <taxon>Insecta</taxon>
        <taxon>Pterygota</taxon>
        <taxon>Neoptera</taxon>
        <taxon>Paraneoptera</taxon>
        <taxon>Hemiptera</taxon>
        <taxon>Auchenorrhyncha</taxon>
        <taxon>Membracoidea</taxon>
        <taxon>Cicadellidae</taxon>
        <taxon>Cicadellinae</taxon>
        <taxon>Cicadellini</taxon>
        <taxon>Graphocephala</taxon>
    </lineage>
</organism>
<proteinExistence type="inferred from homology"/>
<comment type="subcellular location">
    <subcellularLocation>
        <location evidence="2">Chromosome</location>
        <location evidence="2">Centromere</location>
    </subcellularLocation>
    <subcellularLocation>
        <location evidence="1">Nucleus</location>
    </subcellularLocation>
</comment>
<evidence type="ECO:0000313" key="9">
    <source>
        <dbReference type="EMBL" id="JAT19810.1"/>
    </source>
</evidence>
<keyword evidence="5" id="KW-0158">Chromosome</keyword>
<keyword evidence="7" id="KW-0137">Centromere</keyword>
<dbReference type="GO" id="GO:0000775">
    <property type="term" value="C:chromosome, centromeric region"/>
    <property type="evidence" value="ECO:0007669"/>
    <property type="project" value="UniProtKB-SubCell"/>
</dbReference>
<feature type="compositionally biased region" description="Polar residues" evidence="8">
    <location>
        <begin position="1"/>
        <end position="11"/>
    </location>
</feature>
<keyword evidence="6" id="KW-0539">Nucleus</keyword>
<dbReference type="GO" id="GO:0005634">
    <property type="term" value="C:nucleus"/>
    <property type="evidence" value="ECO:0007669"/>
    <property type="project" value="UniProtKB-SubCell"/>
</dbReference>
<evidence type="ECO:0000256" key="7">
    <source>
        <dbReference type="ARBA" id="ARBA00023328"/>
    </source>
</evidence>
<comment type="similarity">
    <text evidence="3">Belongs to the CENP-L/IML3 family.</text>
</comment>
<evidence type="ECO:0000256" key="2">
    <source>
        <dbReference type="ARBA" id="ARBA00004584"/>
    </source>
</evidence>
<feature type="region of interest" description="Disordered" evidence="8">
    <location>
        <begin position="1"/>
        <end position="31"/>
    </location>
</feature>
<evidence type="ECO:0000256" key="6">
    <source>
        <dbReference type="ARBA" id="ARBA00023242"/>
    </source>
</evidence>
<evidence type="ECO:0000256" key="3">
    <source>
        <dbReference type="ARBA" id="ARBA00011060"/>
    </source>
</evidence>
<dbReference type="InterPro" id="IPR025204">
    <property type="entry name" value="CENP-L"/>
</dbReference>
<accession>A0A1B6L7Y6</accession>
<dbReference type="Pfam" id="PF13092">
    <property type="entry name" value="CENP-L"/>
    <property type="match status" value="1"/>
</dbReference>
<evidence type="ECO:0000256" key="8">
    <source>
        <dbReference type="SAM" id="MobiDB-lite"/>
    </source>
</evidence>
<evidence type="ECO:0000256" key="5">
    <source>
        <dbReference type="ARBA" id="ARBA00022454"/>
    </source>
</evidence>
<dbReference type="PANTHER" id="PTHR31740:SF2">
    <property type="entry name" value="CENTROMERE PROTEIN L"/>
    <property type="match status" value="1"/>
</dbReference>
<dbReference type="AlphaFoldDB" id="A0A1B6L7Y6"/>
<sequence length="368" mass="42179">MDSSQNKSQTRGTRRKRSIEEGSRATGMHKRRSLRLQYSISLNIPMEDLDRTANRLNCYIEMPRQVFSLTYLDADATQNPESLNCLEELRNKRWQIFLAGHVYNFNFLPAQLSALAKTLTSALTVGFQKNEMVFQSEVIVADQFAPTENDHKALVITVTGSTEEKETLLYHGYMLSWCNPAQVTKPLLPLLVCRGNPKYSTLIHSVLSERFDLTIRPFLLTQEEFMHLSTYCLVMLDKNDPYSATLTWKIPSGTIQLSVALSDLLKLWNKIHKEDSNEVELDEILLFHEALEAFYESTYGIKLGHAHHCSMSVPKCFRLNVNNMVWFRSTRILHVTLKYLSHLAVQRLKVRALNSVNGSCLRASNMTL</sequence>
<name>A0A1B6L7Y6_9HEMI</name>
<evidence type="ECO:0000256" key="1">
    <source>
        <dbReference type="ARBA" id="ARBA00004123"/>
    </source>
</evidence>
<gene>
    <name evidence="9" type="ORF">g.13110</name>
</gene>
<evidence type="ECO:0000256" key="4">
    <source>
        <dbReference type="ARBA" id="ARBA00016380"/>
    </source>
</evidence>
<dbReference type="PANTHER" id="PTHR31740">
    <property type="entry name" value="CENTROMERE PROTEIN L"/>
    <property type="match status" value="1"/>
</dbReference>
<protein>
    <recommendedName>
        <fullName evidence="4">Centromere protein L</fullName>
    </recommendedName>
</protein>
<dbReference type="EMBL" id="GEBQ01020167">
    <property type="protein sequence ID" value="JAT19810.1"/>
    <property type="molecule type" value="Transcribed_RNA"/>
</dbReference>